<dbReference type="InterPro" id="IPR021109">
    <property type="entry name" value="Peptidase_aspartic_dom_sf"/>
</dbReference>
<proteinExistence type="predicted"/>
<dbReference type="PROSITE" id="PS51767">
    <property type="entry name" value="PEPTIDASE_A1"/>
    <property type="match status" value="1"/>
</dbReference>
<dbReference type="Pfam" id="PF00026">
    <property type="entry name" value="Asp"/>
    <property type="match status" value="1"/>
</dbReference>
<evidence type="ECO:0000256" key="1">
    <source>
        <dbReference type="SAM" id="SignalP"/>
    </source>
</evidence>
<feature type="signal peptide" evidence="1">
    <location>
        <begin position="1"/>
        <end position="26"/>
    </location>
</feature>
<evidence type="ECO:0000259" key="2">
    <source>
        <dbReference type="PROSITE" id="PS51767"/>
    </source>
</evidence>
<dbReference type="SUPFAM" id="SSF50630">
    <property type="entry name" value="Acid proteases"/>
    <property type="match status" value="1"/>
</dbReference>
<dbReference type="Gene3D" id="2.40.70.10">
    <property type="entry name" value="Acid Proteases"/>
    <property type="match status" value="1"/>
</dbReference>
<feature type="non-terminal residue" evidence="3">
    <location>
        <position position="70"/>
    </location>
</feature>
<accession>A0A5J5C4P9</accession>
<dbReference type="AlphaFoldDB" id="A0A5J5C4P9"/>
<dbReference type="Proteomes" id="UP000325577">
    <property type="component" value="Linkage Group LG0"/>
</dbReference>
<feature type="domain" description="Peptidase A1" evidence="2">
    <location>
        <begin position="45"/>
        <end position="70"/>
    </location>
</feature>
<dbReference type="EMBL" id="CM018031">
    <property type="protein sequence ID" value="KAA8550278.1"/>
    <property type="molecule type" value="Genomic_DNA"/>
</dbReference>
<dbReference type="OrthoDB" id="2747330at2759"/>
<evidence type="ECO:0000313" key="4">
    <source>
        <dbReference type="Proteomes" id="UP000325577"/>
    </source>
</evidence>
<sequence length="70" mass="7515">MPASFPAGFPIFLVFAAVVLPAASSGGVVDFPVQGTYDPYLVGLYFTRVQLGSPPKEFYVQIDTGSDVLW</sequence>
<dbReference type="InterPro" id="IPR033121">
    <property type="entry name" value="PEPTIDASE_A1"/>
</dbReference>
<feature type="chain" id="PRO_5023863355" description="Peptidase A1 domain-containing protein" evidence="1">
    <location>
        <begin position="27"/>
        <end position="70"/>
    </location>
</feature>
<keyword evidence="4" id="KW-1185">Reference proteome</keyword>
<name>A0A5J5C4P9_9ASTE</name>
<evidence type="ECO:0000313" key="3">
    <source>
        <dbReference type="EMBL" id="KAA8550278.1"/>
    </source>
</evidence>
<protein>
    <recommendedName>
        <fullName evidence="2">Peptidase A1 domain-containing protein</fullName>
    </recommendedName>
</protein>
<reference evidence="3 4" key="1">
    <citation type="submission" date="2019-09" db="EMBL/GenBank/DDBJ databases">
        <title>A chromosome-level genome assembly of the Chinese tupelo Nyssa sinensis.</title>
        <authorList>
            <person name="Yang X."/>
            <person name="Kang M."/>
            <person name="Yang Y."/>
            <person name="Xiong H."/>
            <person name="Wang M."/>
            <person name="Zhang Z."/>
            <person name="Wang Z."/>
            <person name="Wu H."/>
            <person name="Ma T."/>
            <person name="Liu J."/>
            <person name="Xi Z."/>
        </authorList>
    </citation>
    <scope>NUCLEOTIDE SEQUENCE [LARGE SCALE GENOMIC DNA]</scope>
    <source>
        <strain evidence="3">J267</strain>
        <tissue evidence="3">Leaf</tissue>
    </source>
</reference>
<keyword evidence="1" id="KW-0732">Signal</keyword>
<gene>
    <name evidence="3" type="ORF">F0562_001962</name>
</gene>
<organism evidence="3 4">
    <name type="scientific">Nyssa sinensis</name>
    <dbReference type="NCBI Taxonomy" id="561372"/>
    <lineage>
        <taxon>Eukaryota</taxon>
        <taxon>Viridiplantae</taxon>
        <taxon>Streptophyta</taxon>
        <taxon>Embryophyta</taxon>
        <taxon>Tracheophyta</taxon>
        <taxon>Spermatophyta</taxon>
        <taxon>Magnoliopsida</taxon>
        <taxon>eudicotyledons</taxon>
        <taxon>Gunneridae</taxon>
        <taxon>Pentapetalae</taxon>
        <taxon>asterids</taxon>
        <taxon>Cornales</taxon>
        <taxon>Nyssaceae</taxon>
        <taxon>Nyssa</taxon>
    </lineage>
</organism>